<comment type="caution">
    <text evidence="10">The sequence shown here is derived from an EMBL/GenBank/DDBJ whole genome shotgun (WGS) entry which is preliminary data.</text>
</comment>
<dbReference type="Pfam" id="PF13517">
    <property type="entry name" value="FG-GAP_3"/>
    <property type="match status" value="2"/>
</dbReference>
<evidence type="ECO:0000259" key="9">
    <source>
        <dbReference type="PROSITE" id="PS50011"/>
    </source>
</evidence>
<dbReference type="GO" id="GO:0004674">
    <property type="term" value="F:protein serine/threonine kinase activity"/>
    <property type="evidence" value="ECO:0007669"/>
    <property type="project" value="UniProtKB-KW"/>
</dbReference>
<keyword evidence="4" id="KW-0732">Signal</keyword>
<keyword evidence="7" id="KW-0067">ATP-binding</keyword>
<evidence type="ECO:0000256" key="5">
    <source>
        <dbReference type="ARBA" id="ARBA00022741"/>
    </source>
</evidence>
<dbReference type="GO" id="GO:0005524">
    <property type="term" value="F:ATP binding"/>
    <property type="evidence" value="ECO:0007669"/>
    <property type="project" value="UniProtKB-KW"/>
</dbReference>
<dbReference type="Gene3D" id="1.10.510.10">
    <property type="entry name" value="Transferase(Phosphotransferase) domain 1"/>
    <property type="match status" value="1"/>
</dbReference>
<keyword evidence="5" id="KW-0547">Nucleotide-binding</keyword>
<feature type="compositionally biased region" description="Basic and acidic residues" evidence="8">
    <location>
        <begin position="326"/>
        <end position="335"/>
    </location>
</feature>
<feature type="domain" description="Protein kinase" evidence="9">
    <location>
        <begin position="5"/>
        <end position="269"/>
    </location>
</feature>
<evidence type="ECO:0000313" key="11">
    <source>
        <dbReference type="Proteomes" id="UP000320209"/>
    </source>
</evidence>
<evidence type="ECO:0000256" key="1">
    <source>
        <dbReference type="ARBA" id="ARBA00012513"/>
    </source>
</evidence>
<dbReference type="Gene3D" id="2.130.10.130">
    <property type="entry name" value="Integrin alpha, N-terminal"/>
    <property type="match status" value="1"/>
</dbReference>
<dbReference type="InterPro" id="IPR008271">
    <property type="entry name" value="Ser/Thr_kinase_AS"/>
</dbReference>
<feature type="region of interest" description="Disordered" evidence="8">
    <location>
        <begin position="316"/>
        <end position="335"/>
    </location>
</feature>
<organism evidence="10 11">
    <name type="scientific">Nocardioides albertanoniae</name>
    <dbReference type="NCBI Taxonomy" id="1175486"/>
    <lineage>
        <taxon>Bacteria</taxon>
        <taxon>Bacillati</taxon>
        <taxon>Actinomycetota</taxon>
        <taxon>Actinomycetes</taxon>
        <taxon>Propionibacteriales</taxon>
        <taxon>Nocardioidaceae</taxon>
        <taxon>Nocardioides</taxon>
    </lineage>
</organism>
<gene>
    <name evidence="10" type="ORF">FB381_4665</name>
</gene>
<accession>A0A543ADR7</accession>
<keyword evidence="11" id="KW-1185">Reference proteome</keyword>
<name>A0A543ADR7_9ACTN</name>
<dbReference type="OrthoDB" id="9762169at2"/>
<dbReference type="Gene3D" id="3.30.200.20">
    <property type="entry name" value="Phosphorylase Kinase, domain 1"/>
    <property type="match status" value="1"/>
</dbReference>
<dbReference type="Proteomes" id="UP000320209">
    <property type="component" value="Unassembled WGS sequence"/>
</dbReference>
<dbReference type="PANTHER" id="PTHR43289">
    <property type="entry name" value="MITOGEN-ACTIVATED PROTEIN KINASE KINASE KINASE 20-RELATED"/>
    <property type="match status" value="1"/>
</dbReference>
<dbReference type="SUPFAM" id="SSF56112">
    <property type="entry name" value="Protein kinase-like (PK-like)"/>
    <property type="match status" value="1"/>
</dbReference>
<dbReference type="InterPro" id="IPR000719">
    <property type="entry name" value="Prot_kinase_dom"/>
</dbReference>
<protein>
    <recommendedName>
        <fullName evidence="1">non-specific serine/threonine protein kinase</fullName>
        <ecNumber evidence="1">2.7.11.1</ecNumber>
    </recommendedName>
</protein>
<dbReference type="CDD" id="cd14014">
    <property type="entry name" value="STKc_PknB_like"/>
    <property type="match status" value="1"/>
</dbReference>
<dbReference type="Pfam" id="PF00069">
    <property type="entry name" value="Pkinase"/>
    <property type="match status" value="1"/>
</dbReference>
<reference evidence="10 11" key="1">
    <citation type="submission" date="2019-06" db="EMBL/GenBank/DDBJ databases">
        <title>Sequencing the genomes of 1000 actinobacteria strains.</title>
        <authorList>
            <person name="Klenk H.-P."/>
        </authorList>
    </citation>
    <scope>NUCLEOTIDE SEQUENCE [LARGE SCALE GENOMIC DNA]</scope>
    <source>
        <strain evidence="10 11">DSM 25218</strain>
    </source>
</reference>
<evidence type="ECO:0000313" key="10">
    <source>
        <dbReference type="EMBL" id="TQL70723.1"/>
    </source>
</evidence>
<dbReference type="SUPFAM" id="SSF69318">
    <property type="entry name" value="Integrin alpha N-terminal domain"/>
    <property type="match status" value="1"/>
</dbReference>
<dbReference type="SMART" id="SM00220">
    <property type="entry name" value="S_TKc"/>
    <property type="match status" value="1"/>
</dbReference>
<evidence type="ECO:0000256" key="3">
    <source>
        <dbReference type="ARBA" id="ARBA00022679"/>
    </source>
</evidence>
<proteinExistence type="predicted"/>
<keyword evidence="2 10" id="KW-0723">Serine/threonine-protein kinase</keyword>
<dbReference type="PROSITE" id="PS50011">
    <property type="entry name" value="PROTEIN_KINASE_DOM"/>
    <property type="match status" value="1"/>
</dbReference>
<evidence type="ECO:0000256" key="2">
    <source>
        <dbReference type="ARBA" id="ARBA00022527"/>
    </source>
</evidence>
<sequence length="682" mass="71962">MIGPYRLEQQVASNDMAVVYRATDTRLNRAVAVKVLLGQTARDPEFVSRFNKQASLMAKLDSPHILGVYTSGRTSDGAPYLVSQYADGGDLASLLKTKRRLRGALAADICAQIADGLAAIHSPEVGVVHSDVKPSNILLRDSNEPPYAYLSDFAAARAHDSATARPGIHSGAWDYLAPERAMGASASPASDLYSLGCLFYELVTGTVPFTGANDVETAMAHSSQEIPVLPGRDDFTLQANDLLSGQGGLLVKDPAQRTSDAVRVRDRFAAMAGRQMGFASGADVTLKRAKTKWWIAAAAAVAVVAAGGTAVGITLSTTDSPAEPEPAVRGDVTGDGKGDLVLRSGPFHLFASAGDNDPATSFASTGKGFEKATTKGLGSGNLIGDLDADGRADVIKVSGVGSQFNVDSNAKNQPDGAIQVPAAGKRLAMFCDDFNGDGRDDMAMISIGNGKKLPAEDEDLGKLTDLKMHVTVMLSKADNTWAKSTEWFTTTWKGTAWDVNFTVGDVDGDKKADIAFGGNQRSPAVATMLMSTGTKFEKAQMKDPGPWVAEATSSVIFADVDGDGKEEAVVYEGSDIRVYAYDAAEETFVHRKSWETAVPVTVDDDVIGPDYPAVADLNGDGRDDLVLPLREVGGDYKHVNEASVLIAGKDKFTAEMWKMPGADEVATGPVLRNGSNNNGTGH</sequence>
<evidence type="ECO:0000256" key="7">
    <source>
        <dbReference type="ARBA" id="ARBA00022840"/>
    </source>
</evidence>
<dbReference type="AlphaFoldDB" id="A0A543ADR7"/>
<dbReference type="EC" id="2.7.11.1" evidence="1"/>
<dbReference type="EMBL" id="VFOV01000001">
    <property type="protein sequence ID" value="TQL70723.1"/>
    <property type="molecule type" value="Genomic_DNA"/>
</dbReference>
<keyword evidence="3" id="KW-0808">Transferase</keyword>
<dbReference type="InterPro" id="IPR011009">
    <property type="entry name" value="Kinase-like_dom_sf"/>
</dbReference>
<evidence type="ECO:0000256" key="8">
    <source>
        <dbReference type="SAM" id="MobiDB-lite"/>
    </source>
</evidence>
<dbReference type="InterPro" id="IPR013517">
    <property type="entry name" value="FG-GAP"/>
</dbReference>
<dbReference type="PROSITE" id="PS00108">
    <property type="entry name" value="PROTEIN_KINASE_ST"/>
    <property type="match status" value="1"/>
</dbReference>
<dbReference type="RefSeq" id="WP_141782417.1">
    <property type="nucleotide sequence ID" value="NZ_VFOV01000001.1"/>
</dbReference>
<keyword evidence="6 10" id="KW-0418">Kinase</keyword>
<evidence type="ECO:0000256" key="6">
    <source>
        <dbReference type="ARBA" id="ARBA00022777"/>
    </source>
</evidence>
<dbReference type="InterPro" id="IPR028994">
    <property type="entry name" value="Integrin_alpha_N"/>
</dbReference>
<evidence type="ECO:0000256" key="4">
    <source>
        <dbReference type="ARBA" id="ARBA00022729"/>
    </source>
</evidence>
<dbReference type="PANTHER" id="PTHR43289:SF6">
    <property type="entry name" value="SERINE_THREONINE-PROTEIN KINASE NEKL-3"/>
    <property type="match status" value="1"/>
</dbReference>